<name>A0A4R3HZC8_9GAMM</name>
<dbReference type="GO" id="GO:0016747">
    <property type="term" value="F:acyltransferase activity, transferring groups other than amino-acyl groups"/>
    <property type="evidence" value="ECO:0007669"/>
    <property type="project" value="InterPro"/>
</dbReference>
<evidence type="ECO:0000313" key="3">
    <source>
        <dbReference type="Proteomes" id="UP000295793"/>
    </source>
</evidence>
<comment type="caution">
    <text evidence="2">The sequence shown here is derived from an EMBL/GenBank/DDBJ whole genome shotgun (WGS) entry which is preliminary data.</text>
</comment>
<organism evidence="2 3">
    <name type="scientific">Reinekea marinisedimentorum</name>
    <dbReference type="NCBI Taxonomy" id="230495"/>
    <lineage>
        <taxon>Bacteria</taxon>
        <taxon>Pseudomonadati</taxon>
        <taxon>Pseudomonadota</taxon>
        <taxon>Gammaproteobacteria</taxon>
        <taxon>Oceanospirillales</taxon>
        <taxon>Saccharospirillaceae</taxon>
        <taxon>Reinekea</taxon>
    </lineage>
</organism>
<dbReference type="RefSeq" id="WP_207902761.1">
    <property type="nucleotide sequence ID" value="NZ_SLZR01000019.1"/>
</dbReference>
<evidence type="ECO:0000259" key="1">
    <source>
        <dbReference type="PROSITE" id="PS51186"/>
    </source>
</evidence>
<dbReference type="Gene3D" id="3.40.630.30">
    <property type="match status" value="1"/>
</dbReference>
<protein>
    <submittedName>
        <fullName evidence="2">ElaA protein</fullName>
    </submittedName>
</protein>
<evidence type="ECO:0000313" key="2">
    <source>
        <dbReference type="EMBL" id="TCS37615.1"/>
    </source>
</evidence>
<proteinExistence type="predicted"/>
<dbReference type="Pfam" id="PF13673">
    <property type="entry name" value="Acetyltransf_10"/>
    <property type="match status" value="1"/>
</dbReference>
<dbReference type="Proteomes" id="UP000295793">
    <property type="component" value="Unassembled WGS sequence"/>
</dbReference>
<keyword evidence="3" id="KW-1185">Reference proteome</keyword>
<gene>
    <name evidence="2" type="ORF">BCF53_11937</name>
</gene>
<reference evidence="2 3" key="1">
    <citation type="submission" date="2019-03" db="EMBL/GenBank/DDBJ databases">
        <title>Genomic Encyclopedia of Archaeal and Bacterial Type Strains, Phase II (KMG-II): from individual species to whole genera.</title>
        <authorList>
            <person name="Goeker M."/>
        </authorList>
    </citation>
    <scope>NUCLEOTIDE SEQUENCE [LARGE SCALE GENOMIC DNA]</scope>
    <source>
        <strain evidence="2 3">DSM 15388</strain>
    </source>
</reference>
<dbReference type="InterPro" id="IPR000182">
    <property type="entry name" value="GNAT_dom"/>
</dbReference>
<dbReference type="EMBL" id="SLZR01000019">
    <property type="protein sequence ID" value="TCS37615.1"/>
    <property type="molecule type" value="Genomic_DNA"/>
</dbReference>
<accession>A0A4R3HZC8</accession>
<dbReference type="SUPFAM" id="SSF55729">
    <property type="entry name" value="Acyl-CoA N-acyltransferases (Nat)"/>
    <property type="match status" value="1"/>
</dbReference>
<sequence length="160" mass="18056">MDLRQPSSELIFRCVPFDQLDNHTLYDLLALRTAVFSVEQNCAYQDMDGKDALAWHLLAYIDGVLVGVARLLMPGESYPNASSIGRIACHIDYRELGVGRKLMAEAVRLNEKLFPGFAITIGAQRYLTQFYSKFGFEQMGDAYLEDGIVHVTMTREPIDN</sequence>
<dbReference type="CDD" id="cd04301">
    <property type="entry name" value="NAT_SF"/>
    <property type="match status" value="1"/>
</dbReference>
<dbReference type="AlphaFoldDB" id="A0A4R3HZC8"/>
<dbReference type="InterPro" id="IPR016181">
    <property type="entry name" value="Acyl_CoA_acyltransferase"/>
</dbReference>
<feature type="domain" description="N-acetyltransferase" evidence="1">
    <location>
        <begin position="15"/>
        <end position="158"/>
    </location>
</feature>
<dbReference type="PROSITE" id="PS51186">
    <property type="entry name" value="GNAT"/>
    <property type="match status" value="1"/>
</dbReference>